<organism evidence="1 2">
    <name type="scientific">Lepagella muris</name>
    <dbReference type="NCBI Taxonomy" id="3032870"/>
    <lineage>
        <taxon>Bacteria</taxon>
        <taxon>Pseudomonadati</taxon>
        <taxon>Bacteroidota</taxon>
        <taxon>Bacteroidia</taxon>
        <taxon>Bacteroidales</taxon>
        <taxon>Muribaculaceae</taxon>
        <taxon>Lepagella</taxon>
    </lineage>
</organism>
<reference evidence="1" key="1">
    <citation type="submission" date="2019-04" db="EMBL/GenBank/DDBJ databases">
        <title>Microbes associate with the intestines of laboratory mice.</title>
        <authorList>
            <person name="Navarre W."/>
            <person name="Wong E."/>
            <person name="Huang K."/>
            <person name="Tropini C."/>
            <person name="Ng K."/>
            <person name="Yu B."/>
        </authorList>
    </citation>
    <scope>NUCLEOTIDE SEQUENCE</scope>
    <source>
        <strain evidence="1">NM04_E33</strain>
    </source>
</reference>
<proteinExistence type="predicted"/>
<keyword evidence="1" id="KW-0489">Methyltransferase</keyword>
<comment type="caution">
    <text evidence="1">The sequence shown here is derived from an EMBL/GenBank/DDBJ whole genome shotgun (WGS) entry which is preliminary data.</text>
</comment>
<dbReference type="Proteomes" id="UP000306319">
    <property type="component" value="Unassembled WGS sequence"/>
</dbReference>
<keyword evidence="1" id="KW-0808">Transferase</keyword>
<gene>
    <name evidence="1" type="primary">ubiE</name>
    <name evidence="1" type="ORF">E5331_13535</name>
</gene>
<protein>
    <submittedName>
        <fullName evidence="1">Bifunctional demethylmenaquinone methyltransferase/2-methoxy-6-polyprenyl-1,4-benzoquinol methylase UbiE</fullName>
    </submittedName>
</protein>
<name>A0AC61RE14_9BACT</name>
<sequence>MNENDKKKVENVNPYCEGSAKGEQVEEMFDSIAPAYDFMNTAMTFGLHRHWRDKALVAAVSVLLDSKKASVDSQWASVNVLDVATGTGDVAFRLHKVMPRANITGIDLSAGMLDVARKKLAALPENERKQLVFGKADCLALPFHDGEFDMITVAYGVRNFENLDLGLKEMRRVLREGGVLCVIELSVPQGKLTRMGYDLYSRHLIPAVGRRVSGDSRAYTYLPESIAAAPQREAMAALMKMAGFKDVKWKSLTFGAVTYYIAK</sequence>
<evidence type="ECO:0000313" key="1">
    <source>
        <dbReference type="EMBL" id="TGY77729.1"/>
    </source>
</evidence>
<dbReference type="EMBL" id="SRYB01000021">
    <property type="protein sequence ID" value="TGY77729.1"/>
    <property type="molecule type" value="Genomic_DNA"/>
</dbReference>
<accession>A0AC61RE14</accession>
<evidence type="ECO:0000313" key="2">
    <source>
        <dbReference type="Proteomes" id="UP000306319"/>
    </source>
</evidence>
<keyword evidence="2" id="KW-1185">Reference proteome</keyword>